<keyword evidence="2" id="KW-1185">Reference proteome</keyword>
<sequence>MSMLTPRQRVLLLVSALVVTLGLVVMAPDDGAQAPLAVVSSERVRVTKAAAPPQAELRALSLASLPRQVPQDGSAANLFPQQTWYVPPPPPKPAPPSPPALPFTYIGKLVDGDQVTVFVSNGDRNLVLKNHDVVDGTYRVEAITPPVMRLTYLPLQMQQTLDIGGAN</sequence>
<accession>A0ABV1M9U3</accession>
<gene>
    <name evidence="1" type="ORF">ABNW52_16010</name>
</gene>
<dbReference type="Proteomes" id="UP001433638">
    <property type="component" value="Unassembled WGS sequence"/>
</dbReference>
<dbReference type="RefSeq" id="WP_349589952.1">
    <property type="nucleotide sequence ID" value="NZ_JBEFLD010000009.1"/>
</dbReference>
<protein>
    <recommendedName>
        <fullName evidence="3">Prolin-rich transmembrane protein</fullName>
    </recommendedName>
</protein>
<evidence type="ECO:0000313" key="1">
    <source>
        <dbReference type="EMBL" id="MEQ6292120.1"/>
    </source>
</evidence>
<organism evidence="1 2">
    <name type="scientific">Vogesella oryzagri</name>
    <dbReference type="NCBI Taxonomy" id="3160864"/>
    <lineage>
        <taxon>Bacteria</taxon>
        <taxon>Pseudomonadati</taxon>
        <taxon>Pseudomonadota</taxon>
        <taxon>Betaproteobacteria</taxon>
        <taxon>Neisseriales</taxon>
        <taxon>Chromobacteriaceae</taxon>
        <taxon>Vogesella</taxon>
    </lineage>
</organism>
<dbReference type="EMBL" id="JBEFLD010000009">
    <property type="protein sequence ID" value="MEQ6292120.1"/>
    <property type="molecule type" value="Genomic_DNA"/>
</dbReference>
<comment type="caution">
    <text evidence="1">The sequence shown here is derived from an EMBL/GenBank/DDBJ whole genome shotgun (WGS) entry which is preliminary data.</text>
</comment>
<reference evidence="1" key="1">
    <citation type="submission" date="2024-06" db="EMBL/GenBank/DDBJ databases">
        <title>Genome sequence of Vogesella sp. MAHUQ-64.</title>
        <authorList>
            <person name="Huq M.A."/>
        </authorList>
    </citation>
    <scope>NUCLEOTIDE SEQUENCE</scope>
    <source>
        <strain evidence="1">MAHUQ-64</strain>
    </source>
</reference>
<evidence type="ECO:0000313" key="2">
    <source>
        <dbReference type="Proteomes" id="UP001433638"/>
    </source>
</evidence>
<evidence type="ECO:0008006" key="3">
    <source>
        <dbReference type="Google" id="ProtNLM"/>
    </source>
</evidence>
<name>A0ABV1M9U3_9NEIS</name>
<proteinExistence type="predicted"/>